<evidence type="ECO:0000256" key="6">
    <source>
        <dbReference type="ARBA" id="ARBA00023242"/>
    </source>
</evidence>
<keyword evidence="5" id="KW-0238">DNA-binding</keyword>
<dbReference type="InterPro" id="IPR007185">
    <property type="entry name" value="DNA_pol_a/d/e_bsu"/>
</dbReference>
<dbReference type="InterPro" id="IPR016266">
    <property type="entry name" value="POLE2"/>
</dbReference>
<evidence type="ECO:0000256" key="5">
    <source>
        <dbReference type="ARBA" id="ARBA00023125"/>
    </source>
</evidence>
<sequence>MATVDALFAQAANQQNIQTRPSLAVKLEPPQLRPIAFRVFTKKYGLTLKSDALALLAQHVGHRCGATWRATCEPVLDEIAKSWKRLRETEPIVAEAGLAPIIRSLNVPHAARPATLAREETLVAEAAGLQVGQTLEKLDRNKYLQCIDAFTQPQHRFVTERALFEQLPAKEVRLLADITASAQVWLDRYAFLKARILRHASFQTRSFANQQGAFHKLTTIKNLLGRQGGDFMLFGLLVTGADGSLHLEDPDDQIKLDLTEATFGGGWFVPGCFVLVDGHYKEDGVFLVDQMGQPPNELREQSRNVYAGFDVLGVGIERSQERHLLKAEQSYKDAKIVFCSDVRLDDIRSMKTVKQMLGNYEVLPVGEAPLAIVLMGNFISHPHHTNGFSATYKALWDRLATMLEGFPKVCAQSKFIFIPGSNDPWSLAGTVVLPRQPIPKSFLNRVARAVKDVTLATNPCRLSYFTQEIVICREDWLERFRRQSVATKAKPTPRADDEDEAMADETQMDTPVLDGLDQISQTLVRTILDQSTLSPFSQSTRPTYPGYSASLRLFPLPNVLVLADGALPSFQQTYSGCLAMSPGPMAQGKDGTWIEYWPAEKSCVEKKVYVH</sequence>
<reference evidence="9 10" key="1">
    <citation type="submission" date="2016-07" db="EMBL/GenBank/DDBJ databases">
        <title>Pervasive Adenine N6-methylation of Active Genes in Fungi.</title>
        <authorList>
            <consortium name="DOE Joint Genome Institute"/>
            <person name="Mondo S.J."/>
            <person name="Dannebaum R.O."/>
            <person name="Kuo R.C."/>
            <person name="Labutti K."/>
            <person name="Haridas S."/>
            <person name="Kuo A."/>
            <person name="Salamov A."/>
            <person name="Ahrendt S.R."/>
            <person name="Lipzen A."/>
            <person name="Sullivan W."/>
            <person name="Andreopoulos W.B."/>
            <person name="Clum A."/>
            <person name="Lindquist E."/>
            <person name="Daum C."/>
            <person name="Ramamoorthy G.K."/>
            <person name="Gryganskyi A."/>
            <person name="Culley D."/>
            <person name="Magnuson J.K."/>
            <person name="James T.Y."/>
            <person name="O'Malley M.A."/>
            <person name="Stajich J.E."/>
            <person name="Spatafora J.W."/>
            <person name="Visel A."/>
            <person name="Grigoriev I.V."/>
        </authorList>
    </citation>
    <scope>NUCLEOTIDE SEQUENCE [LARGE SCALE GENOMIC DNA]</scope>
    <source>
        <strain evidence="9 10">12-1054</strain>
    </source>
</reference>
<evidence type="ECO:0000256" key="3">
    <source>
        <dbReference type="ARBA" id="ARBA00016011"/>
    </source>
</evidence>
<evidence type="ECO:0000256" key="1">
    <source>
        <dbReference type="ARBA" id="ARBA00004123"/>
    </source>
</evidence>
<comment type="similarity">
    <text evidence="2">Belongs to the DNA polymerase epsilon subunit B family.</text>
</comment>
<keyword evidence="4" id="KW-0235">DNA replication</keyword>
<dbReference type="PANTHER" id="PTHR12708:SF0">
    <property type="entry name" value="DNA POLYMERASE EPSILON SUBUNIT 2"/>
    <property type="match status" value="1"/>
</dbReference>
<dbReference type="OrthoDB" id="10254730at2759"/>
<protein>
    <recommendedName>
        <fullName evidence="3">DNA polymerase epsilon subunit B</fullName>
    </recommendedName>
    <alternativeName>
        <fullName evidence="7">DNA polymerase II subunit 2</fullName>
    </alternativeName>
</protein>
<evidence type="ECO:0000256" key="7">
    <source>
        <dbReference type="ARBA" id="ARBA00032930"/>
    </source>
</evidence>
<evidence type="ECO:0000256" key="2">
    <source>
        <dbReference type="ARBA" id="ARBA00009560"/>
    </source>
</evidence>
<keyword evidence="10" id="KW-1185">Reference proteome</keyword>
<dbReference type="GO" id="GO:0008622">
    <property type="term" value="C:epsilon DNA polymerase complex"/>
    <property type="evidence" value="ECO:0007669"/>
    <property type="project" value="InterPro"/>
</dbReference>
<dbReference type="EMBL" id="MCFI01000006">
    <property type="protein sequence ID" value="ORY84334.1"/>
    <property type="molecule type" value="Genomic_DNA"/>
</dbReference>
<dbReference type="GeneID" id="63785626"/>
<keyword evidence="6" id="KW-0539">Nucleus</keyword>
<feature type="domain" description="DNA polymerase alpha/delta/epsilon subunit B" evidence="8">
    <location>
        <begin position="336"/>
        <end position="571"/>
    </location>
</feature>
<comment type="caution">
    <text evidence="9">The sequence shown here is derived from an EMBL/GenBank/DDBJ whole genome shotgun (WGS) entry which is preliminary data.</text>
</comment>
<dbReference type="PANTHER" id="PTHR12708">
    <property type="entry name" value="DNA POLYMERASE EPSILON SUBUNIT B"/>
    <property type="match status" value="1"/>
</dbReference>
<dbReference type="GO" id="GO:0003677">
    <property type="term" value="F:DNA binding"/>
    <property type="evidence" value="ECO:0007669"/>
    <property type="project" value="UniProtKB-KW"/>
</dbReference>
<evidence type="ECO:0000313" key="9">
    <source>
        <dbReference type="EMBL" id="ORY84334.1"/>
    </source>
</evidence>
<dbReference type="OMA" id="FFCEGCF"/>
<proteinExistence type="inferred from homology"/>
<comment type="subcellular location">
    <subcellularLocation>
        <location evidence="1">Nucleus</location>
    </subcellularLocation>
</comment>
<evidence type="ECO:0000313" key="10">
    <source>
        <dbReference type="Proteomes" id="UP000193685"/>
    </source>
</evidence>
<dbReference type="AlphaFoldDB" id="A0A1Y2FLU3"/>
<dbReference type="Pfam" id="PF04042">
    <property type="entry name" value="DNA_pol_E_B"/>
    <property type="match status" value="1"/>
</dbReference>
<dbReference type="GO" id="GO:0006261">
    <property type="term" value="P:DNA-templated DNA replication"/>
    <property type="evidence" value="ECO:0007669"/>
    <property type="project" value="InterPro"/>
</dbReference>
<dbReference type="STRING" id="56484.A0A1Y2FLU3"/>
<accession>A0A1Y2FLU3</accession>
<evidence type="ECO:0000256" key="4">
    <source>
        <dbReference type="ARBA" id="ARBA00022705"/>
    </source>
</evidence>
<name>A0A1Y2FLU3_PROLT</name>
<evidence type="ECO:0000259" key="8">
    <source>
        <dbReference type="Pfam" id="PF04042"/>
    </source>
</evidence>
<dbReference type="RefSeq" id="XP_040726352.1">
    <property type="nucleotide sequence ID" value="XM_040869027.1"/>
</dbReference>
<dbReference type="Proteomes" id="UP000193685">
    <property type="component" value="Unassembled WGS sequence"/>
</dbReference>
<dbReference type="GO" id="GO:0042276">
    <property type="term" value="P:error-prone translesion synthesis"/>
    <property type="evidence" value="ECO:0007669"/>
    <property type="project" value="TreeGrafter"/>
</dbReference>
<organism evidence="9 10">
    <name type="scientific">Protomyces lactucae-debilis</name>
    <dbReference type="NCBI Taxonomy" id="2754530"/>
    <lineage>
        <taxon>Eukaryota</taxon>
        <taxon>Fungi</taxon>
        <taxon>Dikarya</taxon>
        <taxon>Ascomycota</taxon>
        <taxon>Taphrinomycotina</taxon>
        <taxon>Taphrinomycetes</taxon>
        <taxon>Taphrinales</taxon>
        <taxon>Protomycetaceae</taxon>
        <taxon>Protomyces</taxon>
    </lineage>
</organism>
<dbReference type="Gene3D" id="3.60.21.50">
    <property type="match status" value="1"/>
</dbReference>
<gene>
    <name evidence="9" type="ORF">BCR37DRAFT_378346</name>
</gene>